<proteinExistence type="predicted"/>
<keyword evidence="4" id="KW-1185">Reference proteome</keyword>
<comment type="caution">
    <text evidence="3">The sequence shown here is derived from an EMBL/GenBank/DDBJ whole genome shotgun (WGS) entry which is preliminary data.</text>
</comment>
<reference evidence="3 4" key="1">
    <citation type="submission" date="2017-10" db="EMBL/GenBank/DDBJ databases">
        <title>Sequencing the genomes of 1000 actinobacteria strains.</title>
        <authorList>
            <person name="Klenk H.-P."/>
        </authorList>
    </citation>
    <scope>NUCLEOTIDE SEQUENCE [LARGE SCALE GENOMIC DNA]</scope>
    <source>
        <strain evidence="3 4">DSM 15597</strain>
    </source>
</reference>
<evidence type="ECO:0000256" key="1">
    <source>
        <dbReference type="SAM" id="Phobius"/>
    </source>
</evidence>
<keyword evidence="1" id="KW-1133">Transmembrane helix</keyword>
<keyword evidence="3" id="KW-0378">Hydrolase</keyword>
<dbReference type="GO" id="GO:0006508">
    <property type="term" value="P:proteolysis"/>
    <property type="evidence" value="ECO:0007669"/>
    <property type="project" value="UniProtKB-KW"/>
</dbReference>
<dbReference type="AlphaFoldDB" id="A0A2A9CPI4"/>
<dbReference type="EMBL" id="PDJC01000001">
    <property type="protein sequence ID" value="PFG16111.1"/>
    <property type="molecule type" value="Genomic_DNA"/>
</dbReference>
<keyword evidence="3" id="KW-0645">Protease</keyword>
<feature type="transmembrane region" description="Helical" evidence="1">
    <location>
        <begin position="132"/>
        <end position="156"/>
    </location>
</feature>
<sequence length="262" mass="27537">MAWYFGGLIVVYVGGVVALWPAPGASPSPLVFVVVMFAPAIGAFLAHFLAGGRIQWGRPSWWILGGLLPCLAVLLSYLLGAALGWYRLDLGVLGLALAMSPIVVLSACLTAVGEEIGWRGFLWPAARERVGFWWASLFVGVIWWLYHVPLILIGWYGSTAGLPAFTVAIIGFVLFVGVITDRARSMWPSVIAHGGWNGLVATSFAATAGEVTTPAFSGTDALLGEFGWVAAVTMLLLGMGMAAWHVRTGAGSVSSPSSGSVA</sequence>
<dbReference type="GO" id="GO:0004175">
    <property type="term" value="F:endopeptidase activity"/>
    <property type="evidence" value="ECO:0007669"/>
    <property type="project" value="UniProtKB-ARBA"/>
</dbReference>
<keyword evidence="1" id="KW-0472">Membrane</keyword>
<feature type="transmembrane region" description="Helical" evidence="1">
    <location>
        <begin position="61"/>
        <end position="86"/>
    </location>
</feature>
<feature type="transmembrane region" description="Helical" evidence="1">
    <location>
        <begin position="186"/>
        <end position="206"/>
    </location>
</feature>
<dbReference type="Proteomes" id="UP000226079">
    <property type="component" value="Unassembled WGS sequence"/>
</dbReference>
<accession>A0A2A9CPI4</accession>
<feature type="transmembrane region" description="Helical" evidence="1">
    <location>
        <begin position="226"/>
        <end position="246"/>
    </location>
</feature>
<feature type="transmembrane region" description="Helical" evidence="1">
    <location>
        <begin position="162"/>
        <end position="179"/>
    </location>
</feature>
<name>A0A2A9CPI4_9ACTN</name>
<protein>
    <submittedName>
        <fullName evidence="3">CAAX prenyl protease-like protein</fullName>
    </submittedName>
</protein>
<evidence type="ECO:0000313" key="4">
    <source>
        <dbReference type="Proteomes" id="UP000226079"/>
    </source>
</evidence>
<feature type="transmembrane region" description="Helical" evidence="1">
    <location>
        <begin position="29"/>
        <end position="49"/>
    </location>
</feature>
<dbReference type="RefSeq" id="WP_098459683.1">
    <property type="nucleotide sequence ID" value="NZ_PDJC01000001.1"/>
</dbReference>
<dbReference type="Pfam" id="PF02517">
    <property type="entry name" value="Rce1-like"/>
    <property type="match status" value="1"/>
</dbReference>
<keyword evidence="1" id="KW-0812">Transmembrane</keyword>
<feature type="transmembrane region" description="Helical" evidence="1">
    <location>
        <begin position="92"/>
        <end position="112"/>
    </location>
</feature>
<evidence type="ECO:0000313" key="3">
    <source>
        <dbReference type="EMBL" id="PFG16111.1"/>
    </source>
</evidence>
<dbReference type="PANTHER" id="PTHR35797:SF1">
    <property type="entry name" value="PROTEASE"/>
    <property type="match status" value="1"/>
</dbReference>
<gene>
    <name evidence="3" type="ORF">ATK74_0642</name>
</gene>
<feature type="transmembrane region" description="Helical" evidence="1">
    <location>
        <begin position="5"/>
        <end position="23"/>
    </location>
</feature>
<organism evidence="3 4">
    <name type="scientific">Propionicimonas paludicola</name>
    <dbReference type="NCBI Taxonomy" id="185243"/>
    <lineage>
        <taxon>Bacteria</taxon>
        <taxon>Bacillati</taxon>
        <taxon>Actinomycetota</taxon>
        <taxon>Actinomycetes</taxon>
        <taxon>Propionibacteriales</taxon>
        <taxon>Nocardioidaceae</taxon>
        <taxon>Propionicimonas</taxon>
    </lineage>
</organism>
<dbReference type="InterPro" id="IPR003675">
    <property type="entry name" value="Rce1/LyrA-like_dom"/>
</dbReference>
<dbReference type="GO" id="GO:0080120">
    <property type="term" value="P:CAAX-box protein maturation"/>
    <property type="evidence" value="ECO:0007669"/>
    <property type="project" value="UniProtKB-ARBA"/>
</dbReference>
<evidence type="ECO:0000259" key="2">
    <source>
        <dbReference type="Pfam" id="PF02517"/>
    </source>
</evidence>
<dbReference type="PANTHER" id="PTHR35797">
    <property type="entry name" value="PROTEASE-RELATED"/>
    <property type="match status" value="1"/>
</dbReference>
<dbReference type="OrthoDB" id="3693644at2"/>
<dbReference type="InterPro" id="IPR042150">
    <property type="entry name" value="MmRce1-like"/>
</dbReference>
<feature type="domain" description="CAAX prenyl protease 2/Lysostaphin resistance protein A-like" evidence="2">
    <location>
        <begin position="101"/>
        <end position="198"/>
    </location>
</feature>